<comment type="similarity">
    <text evidence="1 10">Belongs to the eukaryotic-type primase small subunit family.</text>
</comment>
<dbReference type="AlphaFoldDB" id="A0A8S1D735"/>
<evidence type="ECO:0000313" key="11">
    <source>
        <dbReference type="EMBL" id="CAB3377267.1"/>
    </source>
</evidence>
<evidence type="ECO:0000256" key="3">
    <source>
        <dbReference type="ARBA" id="ARBA00022515"/>
    </source>
</evidence>
<keyword evidence="2 10" id="KW-0240">DNA-directed RNA polymerase</keyword>
<keyword evidence="7" id="KW-0479">Metal-binding</keyword>
<dbReference type="EMBL" id="CADEPI010000142">
    <property type="protein sequence ID" value="CAB3377267.1"/>
    <property type="molecule type" value="Genomic_DNA"/>
</dbReference>
<dbReference type="FunFam" id="3.90.920.10:FF:000003">
    <property type="entry name" value="DNA primase"/>
    <property type="match status" value="1"/>
</dbReference>
<dbReference type="GO" id="GO:0046872">
    <property type="term" value="F:metal ion binding"/>
    <property type="evidence" value="ECO:0007669"/>
    <property type="project" value="UniProtKB-KW"/>
</dbReference>
<keyword evidence="9" id="KW-0804">Transcription</keyword>
<evidence type="ECO:0000313" key="12">
    <source>
        <dbReference type="Proteomes" id="UP000494165"/>
    </source>
</evidence>
<accession>A0A8S1D735</accession>
<keyword evidence="5" id="KW-0548">Nucleotidyltransferase</keyword>
<dbReference type="EC" id="2.7.7.-" evidence="10"/>
<protein>
    <recommendedName>
        <fullName evidence="10">DNA primase</fullName>
        <ecNumber evidence="10">2.7.7.-</ecNumber>
    </recommendedName>
</protein>
<keyword evidence="8" id="KW-0862">Zinc</keyword>
<dbReference type="GO" id="GO:0003899">
    <property type="term" value="F:DNA-directed RNA polymerase activity"/>
    <property type="evidence" value="ECO:0007669"/>
    <property type="project" value="InterPro"/>
</dbReference>
<dbReference type="Pfam" id="PF01896">
    <property type="entry name" value="DNA_primase_S"/>
    <property type="match status" value="1"/>
</dbReference>
<name>A0A8S1D735_9INSE</name>
<evidence type="ECO:0000256" key="4">
    <source>
        <dbReference type="ARBA" id="ARBA00022679"/>
    </source>
</evidence>
<evidence type="ECO:0000256" key="6">
    <source>
        <dbReference type="ARBA" id="ARBA00022705"/>
    </source>
</evidence>
<dbReference type="PANTHER" id="PTHR10536">
    <property type="entry name" value="DNA PRIMASE SMALL SUBUNIT"/>
    <property type="match status" value="1"/>
</dbReference>
<comment type="caution">
    <text evidence="11">The sequence shown here is derived from an EMBL/GenBank/DDBJ whole genome shotgun (WGS) entry which is preliminary data.</text>
</comment>
<evidence type="ECO:0000256" key="7">
    <source>
        <dbReference type="ARBA" id="ARBA00022723"/>
    </source>
</evidence>
<evidence type="ECO:0000256" key="8">
    <source>
        <dbReference type="ARBA" id="ARBA00022833"/>
    </source>
</evidence>
<keyword evidence="12" id="KW-1185">Reference proteome</keyword>
<reference evidence="11 12" key="1">
    <citation type="submission" date="2020-04" db="EMBL/GenBank/DDBJ databases">
        <authorList>
            <person name="Alioto T."/>
            <person name="Alioto T."/>
            <person name="Gomez Garrido J."/>
        </authorList>
    </citation>
    <scope>NUCLEOTIDE SEQUENCE [LARGE SCALE GENOMIC DNA]</scope>
</reference>
<dbReference type="SUPFAM" id="SSF56747">
    <property type="entry name" value="Prim-pol domain"/>
    <property type="match status" value="1"/>
</dbReference>
<keyword evidence="6 10" id="KW-0235">DNA replication</keyword>
<evidence type="ECO:0000256" key="10">
    <source>
        <dbReference type="RuleBase" id="RU003514"/>
    </source>
</evidence>
<dbReference type="Gene3D" id="3.90.920.10">
    <property type="entry name" value="DNA primase, PRIM domain"/>
    <property type="match status" value="1"/>
</dbReference>
<sequence>MTMPPSEEREESFKPETLVDILPLYYNRLFPCETFIKWLSYGNDELEKREFSFTLDGDIYLRYLSFKDAAEFKEELKKKKPIKIDVGAVYANTLKDKRITQKQPTEREMVFDIDMTDYDDVRTCCSEASVCQKCWKFMVVAVQCLDVALRDDFGFNHLLWVFSGRRGIHCWVSDEEARTMSGWERGCVAQYLSLLTSDTKSTRRIILNSERLDPPASRAVKIVETHFNDIILNDQEVLDSPKGVQYLLDLVPDDVLKQECEKAMADKIDSVSKWKAFCKTVQYHNQEDVKAKKGRRRRIQTALLIEEVMLHYLYPRLDIHVTTGLNHLLKAPFCIHPKTGYVCVPFNPKHVAKFDPTAVPSINVLLKELGNFEESTASENVREYRKTSMNRSVAIFDEFVYSLARMKNDPMEF</sequence>
<evidence type="ECO:0000256" key="9">
    <source>
        <dbReference type="ARBA" id="ARBA00023163"/>
    </source>
</evidence>
<dbReference type="Proteomes" id="UP000494165">
    <property type="component" value="Unassembled WGS sequence"/>
</dbReference>
<dbReference type="OrthoDB" id="19606at2759"/>
<dbReference type="InterPro" id="IPR014052">
    <property type="entry name" value="DNA_primase_ssu_euk/arc"/>
</dbReference>
<gene>
    <name evidence="11" type="ORF">CLODIP_2_CD07151</name>
</gene>
<dbReference type="NCBIfam" id="TIGR00335">
    <property type="entry name" value="primase_sml"/>
    <property type="match status" value="1"/>
</dbReference>
<keyword evidence="3 10" id="KW-0639">Primosome</keyword>
<evidence type="ECO:0000256" key="2">
    <source>
        <dbReference type="ARBA" id="ARBA00022478"/>
    </source>
</evidence>
<proteinExistence type="inferred from homology"/>
<evidence type="ECO:0000256" key="1">
    <source>
        <dbReference type="ARBA" id="ARBA00009762"/>
    </source>
</evidence>
<evidence type="ECO:0000256" key="5">
    <source>
        <dbReference type="ARBA" id="ARBA00022695"/>
    </source>
</evidence>
<dbReference type="GO" id="GO:0005658">
    <property type="term" value="C:alpha DNA polymerase:primase complex"/>
    <property type="evidence" value="ECO:0007669"/>
    <property type="project" value="UniProtKB-ARBA"/>
</dbReference>
<keyword evidence="4 10" id="KW-0808">Transferase</keyword>
<dbReference type="InterPro" id="IPR002755">
    <property type="entry name" value="DNA_primase_S"/>
</dbReference>
<organism evidence="11 12">
    <name type="scientific">Cloeon dipterum</name>
    <dbReference type="NCBI Taxonomy" id="197152"/>
    <lineage>
        <taxon>Eukaryota</taxon>
        <taxon>Metazoa</taxon>
        <taxon>Ecdysozoa</taxon>
        <taxon>Arthropoda</taxon>
        <taxon>Hexapoda</taxon>
        <taxon>Insecta</taxon>
        <taxon>Pterygota</taxon>
        <taxon>Palaeoptera</taxon>
        <taxon>Ephemeroptera</taxon>
        <taxon>Pisciforma</taxon>
        <taxon>Baetidae</taxon>
        <taxon>Cloeon</taxon>
    </lineage>
</organism>
<dbReference type="GO" id="GO:0006269">
    <property type="term" value="P:DNA replication, synthesis of primer"/>
    <property type="evidence" value="ECO:0007669"/>
    <property type="project" value="UniProtKB-KW"/>
</dbReference>
<dbReference type="CDD" id="cd04860">
    <property type="entry name" value="AE_Prim_S"/>
    <property type="match status" value="1"/>
</dbReference>